<protein>
    <recommendedName>
        <fullName evidence="3">Phage tail protein</fullName>
    </recommendedName>
</protein>
<keyword evidence="2" id="KW-1185">Reference proteome</keyword>
<proteinExistence type="predicted"/>
<name>A0A256FHF6_9HYPH</name>
<dbReference type="OrthoDB" id="7822067at2"/>
<dbReference type="Proteomes" id="UP000216345">
    <property type="component" value="Unassembled WGS sequence"/>
</dbReference>
<evidence type="ECO:0008006" key="3">
    <source>
        <dbReference type="Google" id="ProtNLM"/>
    </source>
</evidence>
<sequence>MIFTAIGTLVAGALFGGSLLAASLIAGGLAMAAKLGINAYMNRRKSRKYSAVQGEIQYGGDVPVQTLFGIGKTRGHRVFYGKWGSGNKVNGDVFLLANGWCDGLEPYVYFYGSKQTLVERPKIGNEIAHYGVAGYDDLISIRFYDGRPGQGIDQKLVNDTRGLGRRWKESSVGAGYTYVVFEREFNVDKFDKGRLEVEWVLRGLRCYDVRKDSSVAGGSGPHRLGNAATYEFSKNPAIQRFNYQIGLRGLISDRSLIGEGKSIGQLDLSTYVASMNVCDELRAGKPRYTCNLWVTGDDDHTEVLREFEDAMAGFALNRRGLSGVLAGAPQVPVMNIGPDDIPAGREGEISRRKSAFDLFNMMSGQFTSPDSNWGAESLKPIVVNADVSADGRRRQTSYDFLQVTDADTAQYLLNIRYRQQRKGGKAKIPVSWRVGTFVQEGDWITYDGLTWSVDEWQVSEDFRFSLVLTETGADIYSEAGIEPGPIVIPPTDPFNPSLLATVQNFNIEVGMIKGAEGFEQPVVRFSWDPPDDPTIKEVRFQYRIADEFEIFEDLCTEPEAGEYVTGKNVLSGRFYQGRATITTVPDRFKSWTPWKTTVAPTGMQSVIVQLEQMKGAVKDVLKNLTSTYDRMDDLVEQLAAATAVGTGQNILTSAAVVKTTNALAASFLEQSAKIEEVEGQIVATAGLLAGVQAQVDDVSASGLLSMTGITNPANGVFSEVSISAKASKGGQTARAAQVYRVIQQGGQLVAENYLFANRTYFVSETGDVVEIPLAIVNGEVLLKVGRIATAYFDQLMSTNGKWVQRGYGNFADLRIFV</sequence>
<accession>A0A256FHF6</accession>
<evidence type="ECO:0000313" key="1">
    <source>
        <dbReference type="EMBL" id="OYR14287.1"/>
    </source>
</evidence>
<comment type="caution">
    <text evidence="1">The sequence shown here is derived from an EMBL/GenBank/DDBJ whole genome shotgun (WGS) entry which is preliminary data.</text>
</comment>
<evidence type="ECO:0000313" key="2">
    <source>
        <dbReference type="Proteomes" id="UP000216345"/>
    </source>
</evidence>
<gene>
    <name evidence="1" type="ORF">CEV32_0285</name>
</gene>
<dbReference type="RefSeq" id="WP_094577075.1">
    <property type="nucleotide sequence ID" value="NZ_JBHEEL010000001.1"/>
</dbReference>
<dbReference type="AlphaFoldDB" id="A0A256FHF6"/>
<reference evidence="1 2" key="1">
    <citation type="submission" date="2017-07" db="EMBL/GenBank/DDBJ databases">
        <title>Phylogenetic study on the rhizospheric bacterium Ochrobactrum sp. A44.</title>
        <authorList>
            <person name="Krzyzanowska D.M."/>
            <person name="Ossowicki A."/>
            <person name="Rajewska M."/>
            <person name="Maciag T."/>
            <person name="Kaczynski Z."/>
            <person name="Czerwicka M."/>
            <person name="Jafra S."/>
        </authorList>
    </citation>
    <scope>NUCLEOTIDE SEQUENCE [LARGE SCALE GENOMIC DNA]</scope>
    <source>
        <strain evidence="1 2">PR17</strain>
    </source>
</reference>
<organism evidence="1 2">
    <name type="scientific">Brucella rhizosphaerae</name>
    <dbReference type="NCBI Taxonomy" id="571254"/>
    <lineage>
        <taxon>Bacteria</taxon>
        <taxon>Pseudomonadati</taxon>
        <taxon>Pseudomonadota</taxon>
        <taxon>Alphaproteobacteria</taxon>
        <taxon>Hyphomicrobiales</taxon>
        <taxon>Brucellaceae</taxon>
        <taxon>Brucella/Ochrobactrum group</taxon>
        <taxon>Brucella</taxon>
    </lineage>
</organism>
<dbReference type="EMBL" id="NNRK01000026">
    <property type="protein sequence ID" value="OYR14287.1"/>
    <property type="molecule type" value="Genomic_DNA"/>
</dbReference>